<dbReference type="RefSeq" id="WP_394831403.1">
    <property type="nucleotide sequence ID" value="NZ_CP089929.1"/>
</dbReference>
<keyword evidence="3" id="KW-1185">Reference proteome</keyword>
<reference evidence="2" key="1">
    <citation type="submission" date="2021-12" db="EMBL/GenBank/DDBJ databases">
        <title>Discovery of the Pendulisporaceae a myxobacterial family with distinct sporulation behavior and unique specialized metabolism.</title>
        <authorList>
            <person name="Garcia R."/>
            <person name="Popoff A."/>
            <person name="Bader C.D."/>
            <person name="Loehr J."/>
            <person name="Walesch S."/>
            <person name="Walt C."/>
            <person name="Boldt J."/>
            <person name="Bunk B."/>
            <person name="Haeckl F.J.F.P.J."/>
            <person name="Gunesch A.P."/>
            <person name="Birkelbach J."/>
            <person name="Nuebel U."/>
            <person name="Pietschmann T."/>
            <person name="Bach T."/>
            <person name="Mueller R."/>
        </authorList>
    </citation>
    <scope>NUCLEOTIDE SEQUENCE</scope>
    <source>
        <strain evidence="2">MSr11367</strain>
    </source>
</reference>
<accession>A0ABZ2KWV1</accession>
<organism evidence="2 3">
    <name type="scientific">Pendulispora rubella</name>
    <dbReference type="NCBI Taxonomy" id="2741070"/>
    <lineage>
        <taxon>Bacteria</taxon>
        <taxon>Pseudomonadati</taxon>
        <taxon>Myxococcota</taxon>
        <taxon>Myxococcia</taxon>
        <taxon>Myxococcales</taxon>
        <taxon>Sorangiineae</taxon>
        <taxon>Pendulisporaceae</taxon>
        <taxon>Pendulispora</taxon>
    </lineage>
</organism>
<feature type="chain" id="PRO_5045191808" evidence="1">
    <location>
        <begin position="28"/>
        <end position="184"/>
    </location>
</feature>
<evidence type="ECO:0000256" key="1">
    <source>
        <dbReference type="SAM" id="SignalP"/>
    </source>
</evidence>
<dbReference type="InterPro" id="IPR021851">
    <property type="entry name" value="DUF3455"/>
</dbReference>
<dbReference type="Pfam" id="PF11937">
    <property type="entry name" value="DUF3455"/>
    <property type="match status" value="1"/>
</dbReference>
<name>A0ABZ2KWV1_9BACT</name>
<evidence type="ECO:0000313" key="2">
    <source>
        <dbReference type="EMBL" id="WXB01784.1"/>
    </source>
</evidence>
<protein>
    <submittedName>
        <fullName evidence="2">DUF3455 domain-containing protein</fullName>
    </submittedName>
</protein>
<feature type="signal peptide" evidence="1">
    <location>
        <begin position="1"/>
        <end position="27"/>
    </location>
</feature>
<dbReference type="EMBL" id="CP089983">
    <property type="protein sequence ID" value="WXB01784.1"/>
    <property type="molecule type" value="Genomic_DNA"/>
</dbReference>
<keyword evidence="1" id="KW-0732">Signal</keyword>
<dbReference type="PANTHER" id="PTHR35567">
    <property type="entry name" value="MALATE DEHYDROGENASE (AFU_ORTHOLOGUE AFUA_2G13800)"/>
    <property type="match status" value="1"/>
</dbReference>
<dbReference type="PANTHER" id="PTHR35567:SF1">
    <property type="entry name" value="CONSERVED FUNGAL PROTEIN (AFU_ORTHOLOGUE AFUA_1G14230)"/>
    <property type="match status" value="1"/>
</dbReference>
<evidence type="ECO:0000313" key="3">
    <source>
        <dbReference type="Proteomes" id="UP001374803"/>
    </source>
</evidence>
<gene>
    <name evidence="2" type="ORF">LVJ94_33315</name>
</gene>
<proteinExistence type="predicted"/>
<dbReference type="PROSITE" id="PS51257">
    <property type="entry name" value="PROKAR_LIPOPROTEIN"/>
    <property type="match status" value="1"/>
</dbReference>
<sequence length="184" mass="19616">MMPIRRRTATDLLALVLLAGLFSCRPAAEKAPTVPPAIAVPEGAVVVLKAHAEGVQRYMCKTPPEGKASFAWTLVAPEADLFDASGKRIGKHYAGPTWEDLSGTKVVGEMKAKADSPDPNAIPWLLLQAKSHEGTGSLGQAKFIQRIATAGGKAPEGGCDEASVGFEKRIPYNAEYYFYDVTGK</sequence>
<dbReference type="Proteomes" id="UP001374803">
    <property type="component" value="Chromosome"/>
</dbReference>